<organism evidence="2 3">
    <name type="scientific">Stutzerimonas stutzeri</name>
    <name type="common">Pseudomonas stutzeri</name>
    <dbReference type="NCBI Taxonomy" id="316"/>
    <lineage>
        <taxon>Bacteria</taxon>
        <taxon>Pseudomonadati</taxon>
        <taxon>Pseudomonadota</taxon>
        <taxon>Gammaproteobacteria</taxon>
        <taxon>Pseudomonadales</taxon>
        <taxon>Pseudomonadaceae</taxon>
        <taxon>Stutzerimonas</taxon>
    </lineage>
</organism>
<dbReference type="SUPFAM" id="SSF51569">
    <property type="entry name" value="Aldolase"/>
    <property type="match status" value="1"/>
</dbReference>
<gene>
    <name evidence="2" type="ORF">UF78_22350</name>
</gene>
<dbReference type="Gene3D" id="3.90.1210.10">
    <property type="entry name" value="Antifreeze-like/N-acetylneuraminic acid synthase C-terminal domain"/>
    <property type="match status" value="1"/>
</dbReference>
<dbReference type="InterPro" id="IPR036732">
    <property type="entry name" value="AFP_Neu5c_C_sf"/>
</dbReference>
<dbReference type="InterPro" id="IPR057736">
    <property type="entry name" value="SAF_PseI/NeuA/NeuB"/>
</dbReference>
<dbReference type="EMBL" id="JYHV01000039">
    <property type="protein sequence ID" value="KJH79126.1"/>
    <property type="molecule type" value="Genomic_DNA"/>
</dbReference>
<dbReference type="GO" id="GO:0047444">
    <property type="term" value="F:N-acylneuraminate-9-phosphate synthase activity"/>
    <property type="evidence" value="ECO:0007669"/>
    <property type="project" value="TreeGrafter"/>
</dbReference>
<dbReference type="PROSITE" id="PS50844">
    <property type="entry name" value="AFP_LIKE"/>
    <property type="match status" value="1"/>
</dbReference>
<dbReference type="InterPro" id="IPR051690">
    <property type="entry name" value="PseI-like"/>
</dbReference>
<feature type="domain" description="AFP-like" evidence="1">
    <location>
        <begin position="310"/>
        <end position="362"/>
    </location>
</feature>
<dbReference type="AlphaFoldDB" id="A0A0D9AIB5"/>
<dbReference type="PANTHER" id="PTHR42966:SF1">
    <property type="entry name" value="SIALIC ACID SYNTHASE"/>
    <property type="match status" value="1"/>
</dbReference>
<dbReference type="CDD" id="cd11615">
    <property type="entry name" value="SAF_NeuB_like"/>
    <property type="match status" value="1"/>
</dbReference>
<dbReference type="Pfam" id="PF03102">
    <property type="entry name" value="NeuB"/>
    <property type="match status" value="1"/>
</dbReference>
<dbReference type="GO" id="GO:0016051">
    <property type="term" value="P:carbohydrate biosynthetic process"/>
    <property type="evidence" value="ECO:0007669"/>
    <property type="project" value="InterPro"/>
</dbReference>
<accession>A0A0D9AIB5</accession>
<dbReference type="InterPro" id="IPR013974">
    <property type="entry name" value="SAF"/>
</dbReference>
<evidence type="ECO:0000313" key="3">
    <source>
        <dbReference type="Proteomes" id="UP000032487"/>
    </source>
</evidence>
<dbReference type="SUPFAM" id="SSF51269">
    <property type="entry name" value="AFP III-like domain"/>
    <property type="match status" value="1"/>
</dbReference>
<evidence type="ECO:0000259" key="1">
    <source>
        <dbReference type="PROSITE" id="PS50844"/>
    </source>
</evidence>
<dbReference type="InterPro" id="IPR020007">
    <property type="entry name" value="NeuB/NeuA"/>
</dbReference>
<dbReference type="OrthoDB" id="9781701at2"/>
<reference evidence="2 3" key="1">
    <citation type="submission" date="2015-02" db="EMBL/GenBank/DDBJ databases">
        <title>Draft genome sequence of Pseudomonas stutzeri NT0128 isolated from wheat (Triticum turgidum) rhizosphere.</title>
        <authorList>
            <person name="Tovi N."/>
            <person name="Frenk S."/>
            <person name="Hadar Y."/>
            <person name="Minz D."/>
        </authorList>
    </citation>
    <scope>NUCLEOTIDE SEQUENCE [LARGE SCALE GENOMIC DNA]</scope>
    <source>
        <strain evidence="2 3">NT0128</strain>
    </source>
</reference>
<dbReference type="NCBIfam" id="TIGR03569">
    <property type="entry name" value="NeuB_NnaB"/>
    <property type="match status" value="1"/>
</dbReference>
<dbReference type="Pfam" id="PF08666">
    <property type="entry name" value="SAF"/>
    <property type="match status" value="1"/>
</dbReference>
<proteinExistence type="predicted"/>
<sequence length="362" mass="39674">MKQSDKDAVYIIAEAGVNHNGERELAFALVDAAAAAGVDAVKFQTFNAARLASKTAPKAAYQKQSTDESESQLVMLKKLELPQAWHVDLQRYARQKGIEFLSTAFDPDSLIFLSELGMPLFKVPSGELTNGPLLWQFARTGKRLILSTGMATLAEVEQGLAIVAHALASSREPADMNEVWRRWSCREARQRLQGHVTLLHCTSQYPTPWSEVNLRAMDTLAHAFGLDVGYSDHTEGCLIPVAAVARGAKVIEKHFTLDRSLPGPDHKASLEPDELKRMVSDIRSLELALGEPCKAPQASEWDTRQAAHQQVVAAREIAAGKVFSREDLTTARSGQGLPPTALWGLVGRRSARTYQAGEIIEP</sequence>
<dbReference type="InterPro" id="IPR006190">
    <property type="entry name" value="SAF_AFP_Neu5Ac"/>
</dbReference>
<name>A0A0D9AIB5_STUST</name>
<protein>
    <recommendedName>
        <fullName evidence="1">AFP-like domain-containing protein</fullName>
    </recommendedName>
</protein>
<evidence type="ECO:0000313" key="2">
    <source>
        <dbReference type="EMBL" id="KJH79126.1"/>
    </source>
</evidence>
<dbReference type="PANTHER" id="PTHR42966">
    <property type="entry name" value="N-ACETYLNEURAMINATE SYNTHASE"/>
    <property type="match status" value="1"/>
</dbReference>
<dbReference type="RefSeq" id="WP_045164443.1">
    <property type="nucleotide sequence ID" value="NZ_JYHV01000039.1"/>
</dbReference>
<dbReference type="PATRIC" id="fig|316.101.peg.4498"/>
<dbReference type="InterPro" id="IPR013785">
    <property type="entry name" value="Aldolase_TIM"/>
</dbReference>
<dbReference type="Gene3D" id="3.20.20.70">
    <property type="entry name" value="Aldolase class I"/>
    <property type="match status" value="1"/>
</dbReference>
<comment type="caution">
    <text evidence="2">The sequence shown here is derived from an EMBL/GenBank/DDBJ whole genome shotgun (WGS) entry which is preliminary data.</text>
</comment>
<dbReference type="InterPro" id="IPR013132">
    <property type="entry name" value="PseI/NeuA/B-like_N"/>
</dbReference>
<dbReference type="Proteomes" id="UP000032487">
    <property type="component" value="Unassembled WGS sequence"/>
</dbReference>